<reference evidence="1 2" key="1">
    <citation type="submission" date="2018-06" db="EMBL/GenBank/DDBJ databases">
        <authorList>
            <consortium name="Pathogen Informatics"/>
            <person name="Doyle S."/>
        </authorList>
    </citation>
    <scope>NUCLEOTIDE SEQUENCE [LARGE SCALE GENOMIC DNA]</scope>
    <source>
        <strain evidence="1 2">NCTC11343</strain>
    </source>
</reference>
<dbReference type="EMBL" id="UAUU01000011">
    <property type="protein sequence ID" value="SPZ92030.1"/>
    <property type="molecule type" value="Genomic_DNA"/>
</dbReference>
<dbReference type="RefSeq" id="WP_146753116.1">
    <property type="nucleotide sequence ID" value="NZ_CP069793.1"/>
</dbReference>
<organism evidence="1 2">
    <name type="scientific">Sphingobacterium multivorum</name>
    <dbReference type="NCBI Taxonomy" id="28454"/>
    <lineage>
        <taxon>Bacteria</taxon>
        <taxon>Pseudomonadati</taxon>
        <taxon>Bacteroidota</taxon>
        <taxon>Sphingobacteriia</taxon>
        <taxon>Sphingobacteriales</taxon>
        <taxon>Sphingobacteriaceae</taxon>
        <taxon>Sphingobacterium</taxon>
    </lineage>
</organism>
<accession>A0A2X2LRC0</accession>
<proteinExistence type="predicted"/>
<sequence length="161" mass="18417">MLRVELIFFRSCLLPLLILGGGISVVRAQQMHAFNNLETDYHFVYRWVDLFFPLSAQIDVMSLDVAPIDKEPEQQEKIKTSTGKQRFTGRVSERVYEGSEVIVSPGESVGNITYSSTSSPTRYRVAIDRRSNEHYHGKPVFIDAKGVKYIIDSKFRKQVVE</sequence>
<protein>
    <submittedName>
        <fullName evidence="1">Uncharacterized protein</fullName>
    </submittedName>
</protein>
<evidence type="ECO:0000313" key="1">
    <source>
        <dbReference type="EMBL" id="SPZ92030.1"/>
    </source>
</evidence>
<dbReference type="Proteomes" id="UP000251241">
    <property type="component" value="Unassembled WGS sequence"/>
</dbReference>
<dbReference type="GeneID" id="97182155"/>
<dbReference type="AlphaFoldDB" id="A0A2X2LRC0"/>
<evidence type="ECO:0000313" key="2">
    <source>
        <dbReference type="Proteomes" id="UP000251241"/>
    </source>
</evidence>
<gene>
    <name evidence="1" type="ORF">NCTC11343_04079</name>
</gene>
<name>A0A2X2LRC0_SPHMU</name>